<dbReference type="AlphaFoldDB" id="A0A497ZL84"/>
<gene>
    <name evidence="1" type="ORF">CLV75_2538</name>
</gene>
<evidence type="ECO:0000313" key="1">
    <source>
        <dbReference type="EMBL" id="RLK07415.1"/>
    </source>
</evidence>
<dbReference type="RefSeq" id="WP_010441301.1">
    <property type="nucleotide sequence ID" value="NZ_AEYW01000012.1"/>
</dbReference>
<accession>A0A497ZL84</accession>
<evidence type="ECO:0000313" key="2">
    <source>
        <dbReference type="Proteomes" id="UP000271700"/>
    </source>
</evidence>
<dbReference type="STRING" id="981384.GCA_000192475_02135"/>
<organism evidence="1 2">
    <name type="scientific">Ruegeria conchae</name>
    <dbReference type="NCBI Taxonomy" id="981384"/>
    <lineage>
        <taxon>Bacteria</taxon>
        <taxon>Pseudomonadati</taxon>
        <taxon>Pseudomonadota</taxon>
        <taxon>Alphaproteobacteria</taxon>
        <taxon>Rhodobacterales</taxon>
        <taxon>Roseobacteraceae</taxon>
        <taxon>Ruegeria</taxon>
    </lineage>
</organism>
<comment type="caution">
    <text evidence="1">The sequence shown here is derived from an EMBL/GenBank/DDBJ whole genome shotgun (WGS) entry which is preliminary data.</text>
</comment>
<reference evidence="1 2" key="1">
    <citation type="submission" date="2018-10" db="EMBL/GenBank/DDBJ databases">
        <title>Genomic Encyclopedia of Archaeal and Bacterial Type Strains, Phase II (KMG-II): from individual species to whole genera.</title>
        <authorList>
            <person name="Goeker M."/>
        </authorList>
    </citation>
    <scope>NUCLEOTIDE SEQUENCE [LARGE SCALE GENOMIC DNA]</scope>
    <source>
        <strain evidence="1 2">DSM 29317</strain>
    </source>
</reference>
<sequence>MAHPPFIGSTLDELIEKFAIGARAERQWNLISEAALNCEAQSSGVESTSDIGQLHNVMMDMFVSCTGMALRADFEKQFPPRRLGRPGTDRALCLIVVFLVNEEKKLDPTIKHTRALKHVVRLLGPDIDLSFIRSAYDRGVATYRNQVQDQLGFQSLVTLWQEFNKFWEEHKKSEKYAKDRSVCQKLRGRKSIYEVDRSIEWAR</sequence>
<name>A0A497ZL84_9RHOB</name>
<proteinExistence type="predicted"/>
<dbReference type="EMBL" id="RCCT01000003">
    <property type="protein sequence ID" value="RLK07415.1"/>
    <property type="molecule type" value="Genomic_DNA"/>
</dbReference>
<keyword evidence="2" id="KW-1185">Reference proteome</keyword>
<protein>
    <submittedName>
        <fullName evidence="1">Uncharacterized protein</fullName>
    </submittedName>
</protein>
<dbReference type="Proteomes" id="UP000271700">
    <property type="component" value="Unassembled WGS sequence"/>
</dbReference>